<feature type="binding site" evidence="16">
    <location>
        <position position="78"/>
    </location>
    <ligand>
        <name>Ca(2+)</name>
        <dbReference type="ChEBI" id="CHEBI:29108"/>
        <label>1</label>
    </ligand>
</feature>
<feature type="binding site" evidence="16">
    <location>
        <position position="91"/>
    </location>
    <ligand>
        <name>Ca(2+)</name>
        <dbReference type="ChEBI" id="CHEBI:29108"/>
        <label>1</label>
    </ligand>
</feature>
<dbReference type="AlphaFoldDB" id="A0AAW1NBF9"/>
<dbReference type="PANTHER" id="PTHR31517:SF59">
    <property type="entry name" value="PEROXIDASE"/>
    <property type="match status" value="1"/>
</dbReference>
<evidence type="ECO:0000256" key="11">
    <source>
        <dbReference type="ARBA" id="ARBA00023004"/>
    </source>
</evidence>
<keyword evidence="12 18" id="KW-1015">Disulfide bond</keyword>
<comment type="similarity">
    <text evidence="19">Belongs to the peroxidase family. Classical plant (class III) peroxidase subfamily.</text>
</comment>
<feature type="chain" id="PRO_5043107614" description="Peroxidase" evidence="19">
    <location>
        <begin position="29"/>
        <end position="331"/>
    </location>
</feature>
<keyword evidence="9 16" id="KW-0106">Calcium</keyword>
<feature type="binding site" evidence="16">
    <location>
        <position position="80"/>
    </location>
    <ligand>
        <name>Ca(2+)</name>
        <dbReference type="ChEBI" id="CHEBI:29108"/>
        <label>1</label>
    </ligand>
</feature>
<keyword evidence="7 16" id="KW-0479">Metal-binding</keyword>
<evidence type="ECO:0000256" key="2">
    <source>
        <dbReference type="ARBA" id="ARBA00002322"/>
    </source>
</evidence>
<keyword evidence="8 19" id="KW-0732">Signal</keyword>
<protein>
    <recommendedName>
        <fullName evidence="3 19">Peroxidase</fullName>
        <ecNumber evidence="3 19">1.11.1.7</ecNumber>
    </recommendedName>
</protein>
<keyword evidence="6 19" id="KW-0349">Heme</keyword>
<dbReference type="InterPro" id="IPR000823">
    <property type="entry name" value="Peroxidase_pln"/>
</dbReference>
<feature type="binding site" evidence="16">
    <location>
        <position position="247"/>
    </location>
    <ligand>
        <name>Ca(2+)</name>
        <dbReference type="ChEBI" id="CHEBI:29108"/>
        <label>2</label>
    </ligand>
</feature>
<feature type="active site" description="Proton acceptor" evidence="14">
    <location>
        <position position="72"/>
    </location>
</feature>
<dbReference type="SUPFAM" id="SSF48113">
    <property type="entry name" value="Heme-dependent peroxidases"/>
    <property type="match status" value="1"/>
</dbReference>
<evidence type="ECO:0000256" key="1">
    <source>
        <dbReference type="ARBA" id="ARBA00000189"/>
    </source>
</evidence>
<dbReference type="InterPro" id="IPR033905">
    <property type="entry name" value="Secretory_peroxidase"/>
</dbReference>
<sequence>MMKFNSCLINFVIFFVIFTMTFVSQCYGDLKVGYYVRKCGKYNVEEIIYDVVKGKATKDPNTVGHLIRLQFHDCIVKGCDASVLIEGKKTEKTASPNLSLGGFEVIDTAKDILESVCPGVVSCADILIIAARSAVSLSGGKWYYAETGRRDGRVSSQSEALANLPSVSMPVQQAVHLFASRGLTKEDFVVLLGGHTVGNVHCDKFQDRLYNFHNSGKPDSRMNAALLNSLKNTCPRKNIINKTTFLDQTPNSYYKMDNGYYKEIVSNRGILEIDVNIANSPLTNSIVKKLAYNDDGYFLDKFGQAMIKMGRIGVLTGKQGEIRRSCRAINH</sequence>
<evidence type="ECO:0000256" key="12">
    <source>
        <dbReference type="ARBA" id="ARBA00023157"/>
    </source>
</evidence>
<feature type="binding site" evidence="16">
    <location>
        <position position="76"/>
    </location>
    <ligand>
        <name>Ca(2+)</name>
        <dbReference type="ChEBI" id="CHEBI:29108"/>
        <label>1</label>
    </ligand>
</feature>
<proteinExistence type="inferred from homology"/>
<evidence type="ECO:0000256" key="15">
    <source>
        <dbReference type="PIRSR" id="PIRSR600823-2"/>
    </source>
</evidence>
<dbReference type="GO" id="GO:0140825">
    <property type="term" value="F:lactoperoxidase activity"/>
    <property type="evidence" value="ECO:0007669"/>
    <property type="project" value="UniProtKB-EC"/>
</dbReference>
<evidence type="ECO:0000256" key="4">
    <source>
        <dbReference type="ARBA" id="ARBA00022525"/>
    </source>
</evidence>
<evidence type="ECO:0000256" key="3">
    <source>
        <dbReference type="ARBA" id="ARBA00012313"/>
    </source>
</evidence>
<reference evidence="21" key="1">
    <citation type="submission" date="2024-03" db="EMBL/GenBank/DDBJ databases">
        <title>WGS assembly of Saponaria officinalis var. Norfolk2.</title>
        <authorList>
            <person name="Jenkins J."/>
            <person name="Shu S."/>
            <person name="Grimwood J."/>
            <person name="Barry K."/>
            <person name="Goodstein D."/>
            <person name="Schmutz J."/>
            <person name="Leebens-Mack J."/>
            <person name="Osbourn A."/>
        </authorList>
    </citation>
    <scope>NUCLEOTIDE SEQUENCE [LARGE SCALE GENOMIC DNA]</scope>
    <source>
        <strain evidence="21">JIC</strain>
    </source>
</reference>
<feature type="disulfide bond" evidence="18">
    <location>
        <begin position="74"/>
        <end position="79"/>
    </location>
</feature>
<gene>
    <name evidence="21" type="ORF">RND81_01G044800</name>
</gene>
<feature type="site" description="Transition state stabilizer" evidence="17">
    <location>
        <position position="68"/>
    </location>
</feature>
<feature type="binding site" evidence="16">
    <location>
        <position position="196"/>
    </location>
    <ligand>
        <name>Ca(2+)</name>
        <dbReference type="ChEBI" id="CHEBI:29108"/>
        <label>2</label>
    </ligand>
</feature>
<comment type="cofactor">
    <cofactor evidence="16 19">
        <name>heme b</name>
        <dbReference type="ChEBI" id="CHEBI:60344"/>
    </cofactor>
    <text evidence="16 19">Binds 1 heme b (iron(II)-protoporphyrin IX) group per subunit.</text>
</comment>
<dbReference type="FunFam" id="1.10.420.10:FF:000007">
    <property type="entry name" value="Peroxidase"/>
    <property type="match status" value="1"/>
</dbReference>
<evidence type="ECO:0000259" key="20">
    <source>
        <dbReference type="PROSITE" id="PS50873"/>
    </source>
</evidence>
<comment type="subcellular location">
    <subcellularLocation>
        <location evidence="19">Secreted</location>
    </subcellularLocation>
</comment>
<evidence type="ECO:0000313" key="22">
    <source>
        <dbReference type="Proteomes" id="UP001443914"/>
    </source>
</evidence>
<evidence type="ECO:0000256" key="13">
    <source>
        <dbReference type="ARBA" id="ARBA00023324"/>
    </source>
</evidence>
<feature type="disulfide bond" evidence="18">
    <location>
        <begin position="39"/>
        <end position="117"/>
    </location>
</feature>
<evidence type="ECO:0000313" key="21">
    <source>
        <dbReference type="EMBL" id="KAK9755708.1"/>
    </source>
</evidence>
<feature type="binding site" evidence="16">
    <location>
        <position position="82"/>
    </location>
    <ligand>
        <name>Ca(2+)</name>
        <dbReference type="ChEBI" id="CHEBI:29108"/>
        <label>1</label>
    </ligand>
</feature>
<evidence type="ECO:0000256" key="8">
    <source>
        <dbReference type="ARBA" id="ARBA00022729"/>
    </source>
</evidence>
<evidence type="ECO:0000256" key="9">
    <source>
        <dbReference type="ARBA" id="ARBA00022837"/>
    </source>
</evidence>
<keyword evidence="4 19" id="KW-0964">Secreted</keyword>
<evidence type="ECO:0000256" key="7">
    <source>
        <dbReference type="ARBA" id="ARBA00022723"/>
    </source>
</evidence>
<feature type="binding site" evidence="16">
    <location>
        <position position="73"/>
    </location>
    <ligand>
        <name>Ca(2+)</name>
        <dbReference type="ChEBI" id="CHEBI:29108"/>
        <label>1</label>
    </ligand>
</feature>
<keyword evidence="10 19" id="KW-0560">Oxidoreductase</keyword>
<keyword evidence="11 16" id="KW-0408">Iron</keyword>
<feature type="binding site" evidence="15">
    <location>
        <position position="165"/>
    </location>
    <ligand>
        <name>substrate</name>
    </ligand>
</feature>
<feature type="signal peptide" evidence="19">
    <location>
        <begin position="1"/>
        <end position="28"/>
    </location>
</feature>
<dbReference type="PRINTS" id="PR00458">
    <property type="entry name" value="PEROXIDASE"/>
</dbReference>
<dbReference type="GO" id="GO:0046872">
    <property type="term" value="F:metal ion binding"/>
    <property type="evidence" value="ECO:0007669"/>
    <property type="project" value="UniProtKB-UniRule"/>
</dbReference>
<comment type="function">
    <text evidence="2">Removal of H(2)O(2), oxidation of toxic reductants, biosynthesis and degradation of lignin, suberization, auxin catabolism, response to environmental stresses such as wounding, pathogen attack and oxidative stress. These functions might be dependent on each isozyme/isoform in each plant tissue.</text>
</comment>
<evidence type="ECO:0000256" key="19">
    <source>
        <dbReference type="RuleBase" id="RU362060"/>
    </source>
</evidence>
<name>A0AAW1NBF9_SAPOF</name>
<dbReference type="Pfam" id="PF00141">
    <property type="entry name" value="peroxidase"/>
    <property type="match status" value="1"/>
</dbReference>
<accession>A0AAW1NBF9</accession>
<dbReference type="Gene3D" id="1.10.420.10">
    <property type="entry name" value="Peroxidase, domain 2"/>
    <property type="match status" value="1"/>
</dbReference>
<evidence type="ECO:0000256" key="5">
    <source>
        <dbReference type="ARBA" id="ARBA00022559"/>
    </source>
</evidence>
<dbReference type="GO" id="GO:0006979">
    <property type="term" value="P:response to oxidative stress"/>
    <property type="evidence" value="ECO:0007669"/>
    <property type="project" value="UniProtKB-UniRule"/>
</dbReference>
<dbReference type="PANTHER" id="PTHR31517">
    <property type="match status" value="1"/>
</dbReference>
<dbReference type="InterPro" id="IPR010255">
    <property type="entry name" value="Haem_peroxidase_sf"/>
</dbReference>
<feature type="binding site" evidence="16">
    <location>
        <position position="257"/>
    </location>
    <ligand>
        <name>Ca(2+)</name>
        <dbReference type="ChEBI" id="CHEBI:29108"/>
        <label>2</label>
    </ligand>
</feature>
<keyword evidence="22" id="KW-1185">Reference proteome</keyword>
<evidence type="ECO:0000256" key="16">
    <source>
        <dbReference type="PIRSR" id="PIRSR600823-3"/>
    </source>
</evidence>
<organism evidence="21 22">
    <name type="scientific">Saponaria officinalis</name>
    <name type="common">Common soapwort</name>
    <name type="synonym">Lychnis saponaria</name>
    <dbReference type="NCBI Taxonomy" id="3572"/>
    <lineage>
        <taxon>Eukaryota</taxon>
        <taxon>Viridiplantae</taxon>
        <taxon>Streptophyta</taxon>
        <taxon>Embryophyta</taxon>
        <taxon>Tracheophyta</taxon>
        <taxon>Spermatophyta</taxon>
        <taxon>Magnoliopsida</taxon>
        <taxon>eudicotyledons</taxon>
        <taxon>Gunneridae</taxon>
        <taxon>Pentapetalae</taxon>
        <taxon>Caryophyllales</taxon>
        <taxon>Caryophyllaceae</taxon>
        <taxon>Caryophylleae</taxon>
        <taxon>Saponaria</taxon>
    </lineage>
</organism>
<evidence type="ECO:0000256" key="17">
    <source>
        <dbReference type="PIRSR" id="PIRSR600823-4"/>
    </source>
</evidence>
<dbReference type="EMBL" id="JBDFQZ010000001">
    <property type="protein sequence ID" value="KAK9755708.1"/>
    <property type="molecule type" value="Genomic_DNA"/>
</dbReference>
<dbReference type="GO" id="GO:0042744">
    <property type="term" value="P:hydrogen peroxide catabolic process"/>
    <property type="evidence" value="ECO:0007669"/>
    <property type="project" value="UniProtKB-KW"/>
</dbReference>
<dbReference type="PRINTS" id="PR00461">
    <property type="entry name" value="PLPEROXIDASE"/>
</dbReference>
<comment type="cofactor">
    <cofactor evidence="16 19">
        <name>Ca(2+)</name>
        <dbReference type="ChEBI" id="CHEBI:29108"/>
    </cofactor>
    <text evidence="16 19">Binds 2 calcium ions per subunit.</text>
</comment>
<evidence type="ECO:0000256" key="10">
    <source>
        <dbReference type="ARBA" id="ARBA00023002"/>
    </source>
</evidence>
<feature type="domain" description="Plant heme peroxidase family profile" evidence="20">
    <location>
        <begin position="29"/>
        <end position="330"/>
    </location>
</feature>
<dbReference type="PROSITE" id="PS00436">
    <property type="entry name" value="PEROXIDASE_2"/>
    <property type="match status" value="1"/>
</dbReference>
<feature type="binding site" description="axial binding residue" evidence="16">
    <location>
        <position position="195"/>
    </location>
    <ligand>
        <name>heme b</name>
        <dbReference type="ChEBI" id="CHEBI:60344"/>
    </ligand>
    <ligandPart>
        <name>Fe</name>
        <dbReference type="ChEBI" id="CHEBI:18248"/>
    </ligandPart>
</feature>
<dbReference type="PROSITE" id="PS50873">
    <property type="entry name" value="PEROXIDASE_4"/>
    <property type="match status" value="1"/>
</dbReference>
<dbReference type="InterPro" id="IPR002016">
    <property type="entry name" value="Haem_peroxidase"/>
</dbReference>
<dbReference type="GO" id="GO:0005576">
    <property type="term" value="C:extracellular region"/>
    <property type="evidence" value="ECO:0007669"/>
    <property type="project" value="UniProtKB-SubCell"/>
</dbReference>
<dbReference type="CDD" id="cd00693">
    <property type="entry name" value="secretory_peroxidase"/>
    <property type="match status" value="1"/>
</dbReference>
<evidence type="ECO:0000256" key="18">
    <source>
        <dbReference type="PIRSR" id="PIRSR600823-5"/>
    </source>
</evidence>
<dbReference type="InterPro" id="IPR019794">
    <property type="entry name" value="Peroxidases_AS"/>
</dbReference>
<dbReference type="Proteomes" id="UP001443914">
    <property type="component" value="Unassembled WGS sequence"/>
</dbReference>
<comment type="catalytic activity">
    <reaction evidence="1 19">
        <text>2 a phenolic donor + H2O2 = 2 a phenolic radical donor + 2 H2O</text>
        <dbReference type="Rhea" id="RHEA:56136"/>
        <dbReference type="ChEBI" id="CHEBI:15377"/>
        <dbReference type="ChEBI" id="CHEBI:16240"/>
        <dbReference type="ChEBI" id="CHEBI:139520"/>
        <dbReference type="ChEBI" id="CHEBI:139521"/>
        <dbReference type="EC" id="1.11.1.7"/>
    </reaction>
</comment>
<evidence type="ECO:0000256" key="14">
    <source>
        <dbReference type="PIRSR" id="PIRSR600823-1"/>
    </source>
</evidence>
<comment type="caution">
    <text evidence="21">The sequence shown here is derived from an EMBL/GenBank/DDBJ whole genome shotgun (WGS) entry which is preliminary data.</text>
</comment>
<evidence type="ECO:0000256" key="6">
    <source>
        <dbReference type="ARBA" id="ARBA00022617"/>
    </source>
</evidence>
<feature type="disulfide bond" evidence="18">
    <location>
        <begin position="202"/>
        <end position="234"/>
    </location>
</feature>
<dbReference type="GO" id="GO:0020037">
    <property type="term" value="F:heme binding"/>
    <property type="evidence" value="ECO:0007669"/>
    <property type="project" value="UniProtKB-UniRule"/>
</dbReference>
<dbReference type="Gene3D" id="1.10.520.10">
    <property type="match status" value="1"/>
</dbReference>
<keyword evidence="5 19" id="KW-0575">Peroxidase</keyword>
<dbReference type="EC" id="1.11.1.7" evidence="3 19"/>
<keyword evidence="13 19" id="KW-0376">Hydrogen peroxide</keyword>
<feature type="disulfide bond" evidence="18">
    <location>
        <begin position="123"/>
        <end position="326"/>
    </location>
</feature>